<keyword evidence="2" id="KW-1185">Reference proteome</keyword>
<reference evidence="1" key="1">
    <citation type="submission" date="2019-10" db="EMBL/GenBank/DDBJ databases">
        <authorList>
            <consortium name="DOE Joint Genome Institute"/>
            <person name="Kuo A."/>
            <person name="Miyauchi S."/>
            <person name="Kiss E."/>
            <person name="Drula E."/>
            <person name="Kohler A."/>
            <person name="Sanchez-Garcia M."/>
            <person name="Andreopoulos B."/>
            <person name="Barry K.W."/>
            <person name="Bonito G."/>
            <person name="Buee M."/>
            <person name="Carver A."/>
            <person name="Chen C."/>
            <person name="Cichocki N."/>
            <person name="Clum A."/>
            <person name="Culley D."/>
            <person name="Crous P.W."/>
            <person name="Fauchery L."/>
            <person name="Girlanda M."/>
            <person name="Hayes R."/>
            <person name="Keri Z."/>
            <person name="LaButti K."/>
            <person name="Lipzen A."/>
            <person name="Lombard V."/>
            <person name="Magnuson J."/>
            <person name="Maillard F."/>
            <person name="Morin E."/>
            <person name="Murat C."/>
            <person name="Nolan M."/>
            <person name="Ohm R."/>
            <person name="Pangilinan J."/>
            <person name="Pereira M."/>
            <person name="Perotto S."/>
            <person name="Peter M."/>
            <person name="Riley R."/>
            <person name="Sitrit Y."/>
            <person name="Stielow B."/>
            <person name="Szollosi G."/>
            <person name="Zifcakova L."/>
            <person name="Stursova M."/>
            <person name="Spatafora J.W."/>
            <person name="Tedersoo L."/>
            <person name="Vaario L.-M."/>
            <person name="Yamada A."/>
            <person name="Yan M."/>
            <person name="Wang P."/>
            <person name="Xu J."/>
            <person name="Bruns T."/>
            <person name="Baldrian P."/>
            <person name="Vilgalys R."/>
            <person name="Henrissat B."/>
            <person name="Grigoriev I.V."/>
            <person name="Hibbett D."/>
            <person name="Nagy L.G."/>
            <person name="Martin F.M."/>
        </authorList>
    </citation>
    <scope>NUCLEOTIDE SEQUENCE</scope>
    <source>
        <strain evidence="1">BED1</strain>
    </source>
</reference>
<gene>
    <name evidence="1" type="ORF">L210DRAFT_3534130</name>
</gene>
<reference evidence="1" key="2">
    <citation type="journal article" date="2020" name="Nat. Commun.">
        <title>Large-scale genome sequencing of mycorrhizal fungi provides insights into the early evolution of symbiotic traits.</title>
        <authorList>
            <person name="Miyauchi S."/>
            <person name="Kiss E."/>
            <person name="Kuo A."/>
            <person name="Drula E."/>
            <person name="Kohler A."/>
            <person name="Sanchez-Garcia M."/>
            <person name="Morin E."/>
            <person name="Andreopoulos B."/>
            <person name="Barry K.W."/>
            <person name="Bonito G."/>
            <person name="Buee M."/>
            <person name="Carver A."/>
            <person name="Chen C."/>
            <person name="Cichocki N."/>
            <person name="Clum A."/>
            <person name="Culley D."/>
            <person name="Crous P.W."/>
            <person name="Fauchery L."/>
            <person name="Girlanda M."/>
            <person name="Hayes R.D."/>
            <person name="Keri Z."/>
            <person name="LaButti K."/>
            <person name="Lipzen A."/>
            <person name="Lombard V."/>
            <person name="Magnuson J."/>
            <person name="Maillard F."/>
            <person name="Murat C."/>
            <person name="Nolan M."/>
            <person name="Ohm R.A."/>
            <person name="Pangilinan J."/>
            <person name="Pereira M.F."/>
            <person name="Perotto S."/>
            <person name="Peter M."/>
            <person name="Pfister S."/>
            <person name="Riley R."/>
            <person name="Sitrit Y."/>
            <person name="Stielow J.B."/>
            <person name="Szollosi G."/>
            <person name="Zifcakova L."/>
            <person name="Stursova M."/>
            <person name="Spatafora J.W."/>
            <person name="Tedersoo L."/>
            <person name="Vaario L.M."/>
            <person name="Yamada A."/>
            <person name="Yan M."/>
            <person name="Wang P."/>
            <person name="Xu J."/>
            <person name="Bruns T."/>
            <person name="Baldrian P."/>
            <person name="Vilgalys R."/>
            <person name="Dunand C."/>
            <person name="Henrissat B."/>
            <person name="Grigoriev I.V."/>
            <person name="Hibbett D."/>
            <person name="Nagy L.G."/>
            <person name="Martin F.M."/>
        </authorList>
    </citation>
    <scope>NUCLEOTIDE SEQUENCE</scope>
    <source>
        <strain evidence="1">BED1</strain>
    </source>
</reference>
<sequence>MSSKFPLLRGSLITTLCHSAQCPLPWVVPMRNGHQGAGSDSKLAVNVHVDVKLGRRVGRIDAYPSTDVSARVTECAKSDLPF</sequence>
<dbReference type="EMBL" id="WHUW01000008">
    <property type="protein sequence ID" value="KAF8442803.1"/>
    <property type="molecule type" value="Genomic_DNA"/>
</dbReference>
<dbReference type="AlphaFoldDB" id="A0AAD4GGB6"/>
<name>A0AAD4GGB6_BOLED</name>
<protein>
    <submittedName>
        <fullName evidence="1">Uncharacterized protein</fullName>
    </submittedName>
</protein>
<proteinExistence type="predicted"/>
<comment type="caution">
    <text evidence="1">The sequence shown here is derived from an EMBL/GenBank/DDBJ whole genome shotgun (WGS) entry which is preliminary data.</text>
</comment>
<dbReference type="Proteomes" id="UP001194468">
    <property type="component" value="Unassembled WGS sequence"/>
</dbReference>
<accession>A0AAD4GGB6</accession>
<organism evidence="1 2">
    <name type="scientific">Boletus edulis BED1</name>
    <dbReference type="NCBI Taxonomy" id="1328754"/>
    <lineage>
        <taxon>Eukaryota</taxon>
        <taxon>Fungi</taxon>
        <taxon>Dikarya</taxon>
        <taxon>Basidiomycota</taxon>
        <taxon>Agaricomycotina</taxon>
        <taxon>Agaricomycetes</taxon>
        <taxon>Agaricomycetidae</taxon>
        <taxon>Boletales</taxon>
        <taxon>Boletineae</taxon>
        <taxon>Boletaceae</taxon>
        <taxon>Boletoideae</taxon>
        <taxon>Boletus</taxon>
    </lineage>
</organism>
<evidence type="ECO:0000313" key="1">
    <source>
        <dbReference type="EMBL" id="KAF8442803.1"/>
    </source>
</evidence>
<evidence type="ECO:0000313" key="2">
    <source>
        <dbReference type="Proteomes" id="UP001194468"/>
    </source>
</evidence>